<dbReference type="InterPro" id="IPR042097">
    <property type="entry name" value="Aminopeptidase_N-like_N_sf"/>
</dbReference>
<feature type="domain" description="Peptidase M1 leukotriene A4 hydrolase/aminopeptidase C-terminal" evidence="12">
    <location>
        <begin position="579"/>
        <end position="734"/>
    </location>
</feature>
<dbReference type="CDD" id="cd09599">
    <property type="entry name" value="M1_LTA4H"/>
    <property type="match status" value="1"/>
</dbReference>
<dbReference type="InterPro" id="IPR049980">
    <property type="entry name" value="LTA4H_cat"/>
</dbReference>
<dbReference type="EMBL" id="LPNM01000005">
    <property type="protein sequence ID" value="OEJ88432.1"/>
    <property type="molecule type" value="Genomic_DNA"/>
</dbReference>
<evidence type="ECO:0000256" key="9">
    <source>
        <dbReference type="PIRSR" id="PIRSR634015-1"/>
    </source>
</evidence>
<dbReference type="InterPro" id="IPR015211">
    <property type="entry name" value="Peptidase_M1_C"/>
</dbReference>
<dbReference type="GO" id="GO:0008270">
    <property type="term" value="F:zinc ion binding"/>
    <property type="evidence" value="ECO:0007669"/>
    <property type="project" value="InterPro"/>
</dbReference>
<dbReference type="Proteomes" id="UP000095728">
    <property type="component" value="Unassembled WGS sequence"/>
</dbReference>
<dbReference type="InterPro" id="IPR016024">
    <property type="entry name" value="ARM-type_fold"/>
</dbReference>
<dbReference type="GO" id="GO:0008237">
    <property type="term" value="F:metallopeptidase activity"/>
    <property type="evidence" value="ECO:0007669"/>
    <property type="project" value="UniProtKB-KW"/>
</dbReference>
<evidence type="ECO:0000256" key="6">
    <source>
        <dbReference type="ARBA" id="ARBA00022833"/>
    </source>
</evidence>
<evidence type="ECO:0000256" key="7">
    <source>
        <dbReference type="ARBA" id="ARBA00023049"/>
    </source>
</evidence>
<dbReference type="Pfam" id="PF17900">
    <property type="entry name" value="Peptidase_M1_N"/>
    <property type="match status" value="1"/>
</dbReference>
<evidence type="ECO:0000313" key="14">
    <source>
        <dbReference type="Proteomes" id="UP000095728"/>
    </source>
</evidence>
<dbReference type="PANTHER" id="PTHR45726">
    <property type="entry name" value="LEUKOTRIENE A-4 HYDROLASE"/>
    <property type="match status" value="1"/>
</dbReference>
<proteinExistence type="inferred from homology"/>
<dbReference type="FunCoup" id="A0A1E5RNG0">
    <property type="interactions" value="1018"/>
</dbReference>
<dbReference type="SUPFAM" id="SSF63737">
    <property type="entry name" value="Leukotriene A4 hydrolase N-terminal domain"/>
    <property type="match status" value="1"/>
</dbReference>
<protein>
    <recommendedName>
        <fullName evidence="2">Leucine aminopeptidase 2</fullName>
    </recommendedName>
    <alternativeName>
        <fullName evidence="8">Leukotriene A-4 hydrolase homolog</fullName>
    </alternativeName>
</protein>
<keyword evidence="14" id="KW-1185">Reference proteome</keyword>
<dbReference type="InterPro" id="IPR038502">
    <property type="entry name" value="M1_LTA-4_hydro/amino_C_sf"/>
</dbReference>
<evidence type="ECO:0000313" key="13">
    <source>
        <dbReference type="EMBL" id="OEJ88432.1"/>
    </source>
</evidence>
<feature type="binding site" evidence="10">
    <location>
        <begin position="358"/>
        <end position="363"/>
    </location>
    <ligand>
        <name>a peptide</name>
        <dbReference type="ChEBI" id="CHEBI:60466"/>
    </ligand>
</feature>
<dbReference type="Gene3D" id="3.30.2010.30">
    <property type="match status" value="1"/>
</dbReference>
<dbReference type="InParanoid" id="A0A1E5RNG0"/>
<feature type="binding site" evidence="11">
    <location>
        <position position="428"/>
    </location>
    <ligand>
        <name>Zn(2+)</name>
        <dbReference type="ChEBI" id="CHEBI:29105"/>
        <note>catalytic</note>
    </ligand>
</feature>
<dbReference type="GO" id="GO:0005829">
    <property type="term" value="C:cytosol"/>
    <property type="evidence" value="ECO:0007669"/>
    <property type="project" value="TreeGrafter"/>
</dbReference>
<comment type="similarity">
    <text evidence="1">Belongs to the peptidase M1 family.</text>
</comment>
<evidence type="ECO:0000256" key="8">
    <source>
        <dbReference type="ARBA" id="ARBA00031416"/>
    </source>
</evidence>
<evidence type="ECO:0000256" key="1">
    <source>
        <dbReference type="ARBA" id="ARBA00010136"/>
    </source>
</evidence>
<keyword evidence="7" id="KW-0482">Metalloprotease</keyword>
<dbReference type="SUPFAM" id="SSF55486">
    <property type="entry name" value="Metalloproteases ('zincins'), catalytic domain"/>
    <property type="match status" value="1"/>
</dbReference>
<evidence type="ECO:0000256" key="2">
    <source>
        <dbReference type="ARBA" id="ARBA00020017"/>
    </source>
</evidence>
<comment type="caution">
    <text evidence="13">The sequence shown here is derived from an EMBL/GenBank/DDBJ whole genome shotgun (WGS) entry which is preliminary data.</text>
</comment>
<dbReference type="InterPro" id="IPR027268">
    <property type="entry name" value="Peptidase_M4/M1_CTD_sf"/>
</dbReference>
<name>A0A1E5RNG0_9ASCO</name>
<dbReference type="InterPro" id="IPR034015">
    <property type="entry name" value="M1_LTA4H"/>
</dbReference>
<sequence length="736" mass="83814">MTNYLPPSIAKYHGLESIDPSTFSNYTEFDIKETFLDWTVLFDKQIICGSVTYTLKEKFGDQKNANKRTKRVVQSVHLDTSYLDISKIEVNGTQVLENECDGWYLKERCGDLGSELVIQSDVISDCLIKGEEFVVKVHYATTQKCTALQWLNGEQSGDTPYVFAQLEPIHARSLFPCFDTPGSKSVYKAVIKSEQPVCFSGLPIMSETNTSAANKSAANKSAANTSAANTSAANTSAANTSAANTSVASINEVNINDLKTSNSIESATSCIKLSSPFKEYCFVQKWPIPTYLLVIASGNIQTHSIGPRSSVYAQPHFLQNAINQFTPDMEKMIQAAEDILYTYPNEDYSIAIMPTSYPFGGCECMNCTILSPSILNSKFKNMDQSVTTTTKSQNETTEFNSTLAHELMHTYSGNLVTNSTWEHMWLNEGTCVLLERKVLAHLFQDERVRGFESLNGWNDLQNSIDNMDNPQRFSSLVHDYSDKINPDLGFSTVFYEKGAALHYTLEQLVGGAQYYDQFLKHYFRTFAFQSINTWQFLDCLYEFFYHYDKTKYKVLYDEMDWNTWLFQPGMPPKPKFDASLCEKVYNLTAKWVKCATTGGDPHKFFSSNDIEHFSVGQMILFLDALTNDKEYGMKNWFEFSNLVQVFFSLYDYKFQELKGYAETDFRLFKFKIHAHIKEAYKELSAWLGTIGRMKFVRPSYVLLKSVDKPLAIATFKKYKHTYHPICYSMVKQDLGL</sequence>
<dbReference type="Gene3D" id="2.60.40.1730">
    <property type="entry name" value="tricorn interacting facor f3 domain"/>
    <property type="match status" value="1"/>
</dbReference>
<feature type="binding site" evidence="11">
    <location>
        <position position="405"/>
    </location>
    <ligand>
        <name>Zn(2+)</name>
        <dbReference type="ChEBI" id="CHEBI:29105"/>
        <note>catalytic</note>
    </ligand>
</feature>
<feature type="binding site" evidence="10">
    <location>
        <begin position="165"/>
        <end position="167"/>
    </location>
    <ligand>
        <name>a peptide</name>
        <dbReference type="ChEBI" id="CHEBI:60466"/>
    </ligand>
</feature>
<dbReference type="Gene3D" id="1.25.40.320">
    <property type="entry name" value="Peptidase M1, leukotriene A4 hydrolase/aminopeptidase C-terminal domain"/>
    <property type="match status" value="1"/>
</dbReference>
<evidence type="ECO:0000256" key="10">
    <source>
        <dbReference type="PIRSR" id="PIRSR634015-2"/>
    </source>
</evidence>
<keyword evidence="4 11" id="KW-0479">Metal-binding</keyword>
<organism evidence="13 14">
    <name type="scientific">Hanseniaspora osmophila</name>
    <dbReference type="NCBI Taxonomy" id="56408"/>
    <lineage>
        <taxon>Eukaryota</taxon>
        <taxon>Fungi</taxon>
        <taxon>Dikarya</taxon>
        <taxon>Ascomycota</taxon>
        <taxon>Saccharomycotina</taxon>
        <taxon>Saccharomycetes</taxon>
        <taxon>Saccharomycodales</taxon>
        <taxon>Saccharomycodaceae</taxon>
        <taxon>Hanseniaspora</taxon>
    </lineage>
</organism>
<dbReference type="GO" id="GO:0004177">
    <property type="term" value="F:aminopeptidase activity"/>
    <property type="evidence" value="ECO:0007669"/>
    <property type="project" value="TreeGrafter"/>
</dbReference>
<dbReference type="Gene3D" id="1.10.390.10">
    <property type="entry name" value="Neutral Protease Domain 2"/>
    <property type="match status" value="1"/>
</dbReference>
<dbReference type="STRING" id="56408.A0A1E5RNG0"/>
<keyword evidence="3" id="KW-0645">Protease</keyword>
<comment type="cofactor">
    <cofactor evidence="11">
        <name>Zn(2+)</name>
        <dbReference type="ChEBI" id="CHEBI:29105"/>
    </cofactor>
    <text evidence="11">Binds 1 zinc ion per subunit.</text>
</comment>
<gene>
    <name evidence="13" type="ORF">AWRI3579_g835</name>
</gene>
<dbReference type="PANTHER" id="PTHR45726:SF3">
    <property type="entry name" value="LEUKOTRIENE A-4 HYDROLASE"/>
    <property type="match status" value="1"/>
</dbReference>
<dbReference type="AlphaFoldDB" id="A0A1E5RNG0"/>
<evidence type="ECO:0000259" key="12">
    <source>
        <dbReference type="SMART" id="SM01263"/>
    </source>
</evidence>
<feature type="active site" description="Proton donor" evidence="9">
    <location>
        <position position="495"/>
    </location>
</feature>
<dbReference type="SUPFAM" id="SSF48371">
    <property type="entry name" value="ARM repeat"/>
    <property type="match status" value="1"/>
</dbReference>
<dbReference type="Pfam" id="PF01433">
    <property type="entry name" value="Peptidase_M1"/>
    <property type="match status" value="1"/>
</dbReference>
<dbReference type="GO" id="GO:0006508">
    <property type="term" value="P:proteolysis"/>
    <property type="evidence" value="ECO:0007669"/>
    <property type="project" value="UniProtKB-KW"/>
</dbReference>
<evidence type="ECO:0000256" key="11">
    <source>
        <dbReference type="PIRSR" id="PIRSR634015-3"/>
    </source>
</evidence>
<dbReference type="GO" id="GO:0004301">
    <property type="term" value="F:epoxide hydrolase activity"/>
    <property type="evidence" value="ECO:0007669"/>
    <property type="project" value="TreeGrafter"/>
</dbReference>
<feature type="active site" description="Proton acceptor" evidence="9">
    <location>
        <position position="406"/>
    </location>
</feature>
<keyword evidence="6 11" id="KW-0862">Zinc</keyword>
<accession>A0A1E5RNG0</accession>
<evidence type="ECO:0000256" key="3">
    <source>
        <dbReference type="ARBA" id="ARBA00022670"/>
    </source>
</evidence>
<dbReference type="SMART" id="SM01263">
    <property type="entry name" value="Leuk-A4-hydro_C"/>
    <property type="match status" value="1"/>
</dbReference>
<dbReference type="Pfam" id="PF09127">
    <property type="entry name" value="Leuk-A4-hydro_C"/>
    <property type="match status" value="1"/>
</dbReference>
<feature type="binding site" evidence="11">
    <location>
        <position position="409"/>
    </location>
    <ligand>
        <name>Zn(2+)</name>
        <dbReference type="ChEBI" id="CHEBI:29105"/>
        <note>catalytic</note>
    </ligand>
</feature>
<evidence type="ECO:0000256" key="4">
    <source>
        <dbReference type="ARBA" id="ARBA00022723"/>
    </source>
</evidence>
<feature type="binding site" evidence="10">
    <location>
        <begin position="692"/>
        <end position="694"/>
    </location>
    <ligand>
        <name>a peptide</name>
        <dbReference type="ChEBI" id="CHEBI:60466"/>
    </ligand>
</feature>
<dbReference type="InterPro" id="IPR045357">
    <property type="entry name" value="Aminopeptidase_N-like_N"/>
</dbReference>
<reference evidence="14" key="1">
    <citation type="journal article" date="2016" name="Genome Announc.">
        <title>Genome sequences of three species of Hanseniaspora isolated from spontaneous wine fermentations.</title>
        <authorList>
            <person name="Sternes P.R."/>
            <person name="Lee D."/>
            <person name="Kutyna D.R."/>
            <person name="Borneman A.R."/>
        </authorList>
    </citation>
    <scope>NUCLEOTIDE SEQUENCE [LARGE SCALE GENOMIC DNA]</scope>
    <source>
        <strain evidence="14">AWRI3579</strain>
    </source>
</reference>
<dbReference type="OrthoDB" id="79562at2759"/>
<dbReference type="InterPro" id="IPR014782">
    <property type="entry name" value="Peptidase_M1_dom"/>
</dbReference>
<keyword evidence="5 13" id="KW-0378">Hydrolase</keyword>
<evidence type="ECO:0000256" key="5">
    <source>
        <dbReference type="ARBA" id="ARBA00022801"/>
    </source>
</evidence>